<dbReference type="PANTHER" id="PTHR31086">
    <property type="entry name" value="ALUMINUM-ACTIVATED MALATE TRANSPORTER 10"/>
    <property type="match status" value="1"/>
</dbReference>
<evidence type="ECO:0000313" key="11">
    <source>
        <dbReference type="EMBL" id="KAI5079133.1"/>
    </source>
</evidence>
<evidence type="ECO:0000256" key="7">
    <source>
        <dbReference type="ARBA" id="ARBA00023136"/>
    </source>
</evidence>
<evidence type="ECO:0000256" key="5">
    <source>
        <dbReference type="ARBA" id="ARBA00022989"/>
    </source>
</evidence>
<protein>
    <recommendedName>
        <fullName evidence="13">Aluminum-activated malate transporter</fullName>
    </recommendedName>
</protein>
<organism evidence="11 12">
    <name type="scientific">Adiantum capillus-veneris</name>
    <name type="common">Maidenhair fern</name>
    <dbReference type="NCBI Taxonomy" id="13818"/>
    <lineage>
        <taxon>Eukaryota</taxon>
        <taxon>Viridiplantae</taxon>
        <taxon>Streptophyta</taxon>
        <taxon>Embryophyta</taxon>
        <taxon>Tracheophyta</taxon>
        <taxon>Polypodiopsida</taxon>
        <taxon>Polypodiidae</taxon>
        <taxon>Polypodiales</taxon>
        <taxon>Pteridineae</taxon>
        <taxon>Pteridaceae</taxon>
        <taxon>Vittarioideae</taxon>
        <taxon>Adiantum</taxon>
    </lineage>
</organism>
<keyword evidence="7 10" id="KW-0472">Membrane</keyword>
<feature type="transmembrane region" description="Helical" evidence="10">
    <location>
        <begin position="167"/>
        <end position="186"/>
    </location>
</feature>
<feature type="transmembrane region" description="Helical" evidence="10">
    <location>
        <begin position="89"/>
        <end position="107"/>
    </location>
</feature>
<evidence type="ECO:0000256" key="10">
    <source>
        <dbReference type="SAM" id="Phobius"/>
    </source>
</evidence>
<sequence length="575" mass="62844">MGRKDAATSVDQHLAKEEILAGDGGGVGASHLKVTGCLLQRMGWWWNKIKVAVDWRSVAHASKVGLTLALVSLSVLLQDVFDKLGPNSVWAILTVVIIFEYTVGATLSKGLNRGLGTILATSLGLFVDYMANYIGASLEPFFVGFSVFVVGMMTTYIRFVPSMKAKYDYGVVVFLLTFCLVVISGYKVSDNIDVVFDRIVTVMVGVTICLLVSIFIFPIWAGDDLQDLVTKNFEGLADSLEECLKEYFGGVRKSCSVPSKICKDQPFDDKIYKGYRGVLISKQTEESLAIFASWEPRRGRCGCTYPWKALVELGAVLRHCAYAVSALHGCVLSEIQAPDSWRKVFASVCMEVGKEVATVLRSVACSLRNKCTCAPKLALLHPLHRAVEALHSVACIYPQFLIASSSHPHPYHNHNHNHDHNYDPNSISSANVEPKCPPHSPPTNLSTTSSPLSDFNSILNEPFHSPNLRNSSSNPKALFDIEAPKATLIDLSNGDTATPTLMAPESMAFAETLSLACLIALLIEIVARVEHLIDANAEFQEKAGFFQDDDGSNASHKSVDMQDTGNVHRILNQPC</sequence>
<comment type="similarity">
    <text evidence="2">Belongs to the aromatic acid exporter (TC 2.A.85) family.</text>
</comment>
<dbReference type="Pfam" id="PF11744">
    <property type="entry name" value="ALMT"/>
    <property type="match status" value="1"/>
</dbReference>
<keyword evidence="12" id="KW-1185">Reference proteome</keyword>
<evidence type="ECO:0000256" key="8">
    <source>
        <dbReference type="ARBA" id="ARBA00023303"/>
    </source>
</evidence>
<dbReference type="GO" id="GO:0016020">
    <property type="term" value="C:membrane"/>
    <property type="evidence" value="ECO:0007669"/>
    <property type="project" value="UniProtKB-SubCell"/>
</dbReference>
<name>A0A9D4ZKL7_ADICA</name>
<dbReference type="InterPro" id="IPR020966">
    <property type="entry name" value="ALMT"/>
</dbReference>
<evidence type="ECO:0000256" key="6">
    <source>
        <dbReference type="ARBA" id="ARBA00023065"/>
    </source>
</evidence>
<feature type="transmembrane region" description="Helical" evidence="10">
    <location>
        <begin position="198"/>
        <end position="221"/>
    </location>
</feature>
<comment type="caution">
    <text evidence="11">The sequence shown here is derived from an EMBL/GenBank/DDBJ whole genome shotgun (WGS) entry which is preliminary data.</text>
</comment>
<dbReference type="Proteomes" id="UP000886520">
    <property type="component" value="Chromosome 6"/>
</dbReference>
<reference evidence="11" key="1">
    <citation type="submission" date="2021-01" db="EMBL/GenBank/DDBJ databases">
        <title>Adiantum capillus-veneris genome.</title>
        <authorList>
            <person name="Fang Y."/>
            <person name="Liao Q."/>
        </authorList>
    </citation>
    <scope>NUCLEOTIDE SEQUENCE</scope>
    <source>
        <strain evidence="11">H3</strain>
        <tissue evidence="11">Leaf</tissue>
    </source>
</reference>
<feature type="region of interest" description="Disordered" evidence="9">
    <location>
        <begin position="411"/>
        <end position="451"/>
    </location>
</feature>
<dbReference type="AlphaFoldDB" id="A0A9D4ZKL7"/>
<evidence type="ECO:0000256" key="3">
    <source>
        <dbReference type="ARBA" id="ARBA00022448"/>
    </source>
</evidence>
<dbReference type="GO" id="GO:0015743">
    <property type="term" value="P:malate transport"/>
    <property type="evidence" value="ECO:0007669"/>
    <property type="project" value="InterPro"/>
</dbReference>
<proteinExistence type="inferred from homology"/>
<evidence type="ECO:0000256" key="1">
    <source>
        <dbReference type="ARBA" id="ARBA00004141"/>
    </source>
</evidence>
<accession>A0A9D4ZKL7</accession>
<dbReference type="OrthoDB" id="68611at2759"/>
<evidence type="ECO:0000256" key="2">
    <source>
        <dbReference type="ARBA" id="ARBA00007079"/>
    </source>
</evidence>
<keyword evidence="4 10" id="KW-0812">Transmembrane</keyword>
<keyword evidence="5 10" id="KW-1133">Transmembrane helix</keyword>
<gene>
    <name evidence="11" type="ORF">GOP47_0006804</name>
</gene>
<feature type="transmembrane region" description="Helical" evidence="10">
    <location>
        <begin position="58"/>
        <end position="77"/>
    </location>
</feature>
<comment type="subcellular location">
    <subcellularLocation>
        <location evidence="1">Membrane</location>
        <topology evidence="1">Multi-pass membrane protein</topology>
    </subcellularLocation>
</comment>
<feature type="transmembrane region" description="Helical" evidence="10">
    <location>
        <begin position="141"/>
        <end position="160"/>
    </location>
</feature>
<keyword evidence="3" id="KW-0813">Transport</keyword>
<evidence type="ECO:0000313" key="12">
    <source>
        <dbReference type="Proteomes" id="UP000886520"/>
    </source>
</evidence>
<dbReference type="EMBL" id="JABFUD020000006">
    <property type="protein sequence ID" value="KAI5079133.1"/>
    <property type="molecule type" value="Genomic_DNA"/>
</dbReference>
<dbReference type="GO" id="GO:0034220">
    <property type="term" value="P:monoatomic ion transmembrane transport"/>
    <property type="evidence" value="ECO:0007669"/>
    <property type="project" value="UniProtKB-KW"/>
</dbReference>
<keyword evidence="8" id="KW-0407">Ion channel</keyword>
<feature type="compositionally biased region" description="Low complexity" evidence="9">
    <location>
        <begin position="442"/>
        <end position="451"/>
    </location>
</feature>
<evidence type="ECO:0008006" key="13">
    <source>
        <dbReference type="Google" id="ProtNLM"/>
    </source>
</evidence>
<evidence type="ECO:0000256" key="4">
    <source>
        <dbReference type="ARBA" id="ARBA00022692"/>
    </source>
</evidence>
<keyword evidence="6" id="KW-0406">Ion transport</keyword>
<evidence type="ECO:0000256" key="9">
    <source>
        <dbReference type="SAM" id="MobiDB-lite"/>
    </source>
</evidence>